<dbReference type="Pfam" id="PF00439">
    <property type="entry name" value="Bromodomain"/>
    <property type="match status" value="5"/>
</dbReference>
<evidence type="ECO:0000256" key="6">
    <source>
        <dbReference type="ARBA" id="ARBA00023163"/>
    </source>
</evidence>
<dbReference type="InterPro" id="IPR001025">
    <property type="entry name" value="BAH_dom"/>
</dbReference>
<evidence type="ECO:0000256" key="4">
    <source>
        <dbReference type="ARBA" id="ARBA00023015"/>
    </source>
</evidence>
<dbReference type="SUPFAM" id="SSF47370">
    <property type="entry name" value="Bromodomain"/>
    <property type="match status" value="6"/>
</dbReference>
<dbReference type="PROSITE" id="PS51038">
    <property type="entry name" value="BAH"/>
    <property type="match status" value="2"/>
</dbReference>
<comment type="subcellular location">
    <subcellularLocation>
        <location evidence="1">Nucleus</location>
    </subcellularLocation>
</comment>
<feature type="domain" description="Bromo" evidence="11">
    <location>
        <begin position="368"/>
        <end position="438"/>
    </location>
</feature>
<evidence type="ECO:0000256" key="3">
    <source>
        <dbReference type="ARBA" id="ARBA00022853"/>
    </source>
</evidence>
<proteinExistence type="predicted"/>
<dbReference type="FunFam" id="1.20.920.10:FF:000009">
    <property type="entry name" value="Protein polybromo-1 isoform 1"/>
    <property type="match status" value="1"/>
</dbReference>
<feature type="domain" description="Bromo" evidence="11">
    <location>
        <begin position="643"/>
        <end position="713"/>
    </location>
</feature>
<dbReference type="FunFam" id="1.20.920.10:FF:000006">
    <property type="entry name" value="protein polybromo-1 isoform X1"/>
    <property type="match status" value="1"/>
</dbReference>
<dbReference type="KEGG" id="foc:113209295"/>
<dbReference type="PANTHER" id="PTHR16062:SF19">
    <property type="entry name" value="PROTEIN POLYBROMO-1"/>
    <property type="match status" value="1"/>
</dbReference>
<evidence type="ECO:0000313" key="14">
    <source>
        <dbReference type="Proteomes" id="UP000504606"/>
    </source>
</evidence>
<accession>A0A6J1SNL7</accession>
<dbReference type="InterPro" id="IPR018359">
    <property type="entry name" value="Bromodomain_CS"/>
</dbReference>
<keyword evidence="5 8" id="KW-0103">Bromodomain</keyword>
<dbReference type="GO" id="GO:0016586">
    <property type="term" value="C:RSC-type complex"/>
    <property type="evidence" value="ECO:0007669"/>
    <property type="project" value="InterPro"/>
</dbReference>
<keyword evidence="7 9" id="KW-0539">Nucleus</keyword>
<dbReference type="PRINTS" id="PR00503">
    <property type="entry name" value="BROMODOMAIN"/>
</dbReference>
<dbReference type="RefSeq" id="XP_026282512.2">
    <property type="nucleotide sequence ID" value="XM_026426727.2"/>
</dbReference>
<dbReference type="InterPro" id="IPR036427">
    <property type="entry name" value="Bromodomain-like_sf"/>
</dbReference>
<dbReference type="Gene3D" id="3.30.160.60">
    <property type="entry name" value="Classic Zinc Finger"/>
    <property type="match status" value="1"/>
</dbReference>
<dbReference type="GO" id="GO:0006338">
    <property type="term" value="P:chromatin remodeling"/>
    <property type="evidence" value="ECO:0007669"/>
    <property type="project" value="InterPro"/>
</dbReference>
<dbReference type="GO" id="GO:0003677">
    <property type="term" value="F:DNA binding"/>
    <property type="evidence" value="ECO:0007669"/>
    <property type="project" value="UniProtKB-UniRule"/>
</dbReference>
<dbReference type="InterPro" id="IPR037382">
    <property type="entry name" value="Rsc/polybromo"/>
</dbReference>
<feature type="domain" description="Bromo" evidence="11">
    <location>
        <begin position="214"/>
        <end position="284"/>
    </location>
</feature>
<feature type="region of interest" description="Disordered" evidence="10">
    <location>
        <begin position="320"/>
        <end position="357"/>
    </location>
</feature>
<dbReference type="Proteomes" id="UP000504606">
    <property type="component" value="Unplaced"/>
</dbReference>
<reference evidence="15" key="1">
    <citation type="submission" date="2025-08" db="UniProtKB">
        <authorList>
            <consortium name="RefSeq"/>
        </authorList>
    </citation>
    <scope>IDENTIFICATION</scope>
    <source>
        <tissue evidence="15">Whole organism</tissue>
    </source>
</reference>
<dbReference type="InterPro" id="IPR001487">
    <property type="entry name" value="Bromodomain"/>
</dbReference>
<evidence type="ECO:0000256" key="5">
    <source>
        <dbReference type="ARBA" id="ARBA00023117"/>
    </source>
</evidence>
<dbReference type="PROSITE" id="PS50014">
    <property type="entry name" value="BROMODOMAIN_2"/>
    <property type="match status" value="5"/>
</dbReference>
<gene>
    <name evidence="15" type="primary">LOC113209295</name>
</gene>
<evidence type="ECO:0000256" key="2">
    <source>
        <dbReference type="ARBA" id="ARBA00022737"/>
    </source>
</evidence>
<dbReference type="CDD" id="cd04717">
    <property type="entry name" value="BAH_polybromo"/>
    <property type="match status" value="1"/>
</dbReference>
<feature type="compositionally biased region" description="Acidic residues" evidence="10">
    <location>
        <begin position="335"/>
        <end position="355"/>
    </location>
</feature>
<dbReference type="FunFam" id="1.20.920.10:FF:000045">
    <property type="entry name" value="protein polybromo-1"/>
    <property type="match status" value="1"/>
</dbReference>
<feature type="compositionally biased region" description="Low complexity" evidence="10">
    <location>
        <begin position="324"/>
        <end position="334"/>
    </location>
</feature>
<dbReference type="CDD" id="cd05526">
    <property type="entry name" value="Bromo_polybromo_VI"/>
    <property type="match status" value="1"/>
</dbReference>
<dbReference type="InterPro" id="IPR009071">
    <property type="entry name" value="HMG_box_dom"/>
</dbReference>
<dbReference type="Pfam" id="PF00505">
    <property type="entry name" value="HMG_box"/>
    <property type="match status" value="1"/>
</dbReference>
<feature type="domain" description="BAH" evidence="13">
    <location>
        <begin position="1110"/>
        <end position="1226"/>
    </location>
</feature>
<feature type="domain" description="BAH" evidence="13">
    <location>
        <begin position="914"/>
        <end position="1032"/>
    </location>
</feature>
<dbReference type="GO" id="GO:0003682">
    <property type="term" value="F:chromatin binding"/>
    <property type="evidence" value="ECO:0007669"/>
    <property type="project" value="InterPro"/>
</dbReference>
<sequence length="1663" mass="191678">MDNEELLQCPIEGMSKRRRTSSVTSSRQDGESECGESDSQSLPEPSARKRKKLDPSEQCQQVYDILRTHKKEDGSILCEAFVRAPKRRQEPGYYEVVTSPMDFIKVQQKIKTDEYEDVDDMTVDVELMVNNAKAFYKRTSQEYKDAVDLWDLFCSVKDQLKTDGDLDSFRNRGRPRRIIKEEIDDTSESSNSPDDEIANQLEELFSAVMSASDDDRPLYPPFQLLPSKKHYPNYYDIISNPIDLKAIGNKIQKNKYSNLNDLEQDLLLLTKNACTYNEPGSQIYKDAKALRKLIQTKKIEVEHNKNSPGKCSERIRSKRLRGTQSASAIAAALQDQDDEDSSDDDDDPSDDEESDNPSWQLYQSVKNAGNNLIQPFWRLPSKRYYADYYKEIKNPISLQQIKNKLLKNGYGTLSEVAGDLNIMFENAKKYNRPDSRLFKDAVKLQKQMQNKVTELLEFSQYSESEAEDYDDQNDAKRPRRKATPKAKVKNPQLKRRLEAYVKALTNYECEDGRQPILVFMEKPSKKLYPDYYQVIKEPIDLLTIQANIKSEKYSTDDDALDDFKLMFKNCRQYNEESSLIYEDANNLERILYDKVRELGATVRTPRIVRAYTRTSKPRKVMGSVQSMKMRTLFETVRDYRDPKGRQLSHIFSKLPSKLEYPDYYEVIKRPIDLEKISQKLKTNVYENLEEVAQDLILMCDNACKYNEPDSQLYKDALMLHKLTLQTKIHLREDEESVPDVQLAVQDLLLSLFTSFYNHQDEEGRCFSDSMAELPEYDDIDGQKVRSLSLDLIKRRLDRGLYRRLDVFQIDIFAVLERARNLSRTDSQAFEDSVELQSFFIKLRDELCRGGDLLNSPALNYTLYTLADAVEQTRQQKLLQEQPEDDLEASRTVDDTKPTENGDSVEDSGMVHNKQMYRPGDFVYVEPKERGMDWSILSIDRMWTADDGKQMLHGCSFYRPNETYHVATRKFLEQEVFKSDVNVTVELKEVLGLCAVMFVKDYFKFKPEGFEDKDVYVCESRYSTKGRSFKKIKYWPHNSAEYYNFIEREEYLDSKRTVSVFKDRIDKHKEEIAELDENEKLPDKNQSDLEIVMPESMPGMRYYEQINVAFGILRTGDYVYIRNDEGSKLIGQVDSIARDHQGATYIRGPWLLTPREIPQNPGRLFYKQELFLSCIEGVNPLQNIVGRCAVLEHQEYISSRPTEVPEQDVYICESIYDESTRQVVRLEQEGLKKYCHSNAVHEDEIYFFRRLINPPKIGCDTSQNSDIKNENSMDQIKMEMPDMMDDSLDGGPPSVGSGETMGQTISISGSISTPVSAKKAKKDGKKLVTGYILYSSDVRRAVAAQNPDSTFGDVSRIVGNEWRSLPQEVKTAWEEKASKMNEEMQAKHAAMEAEALSKAGQLGPNHVVPVTEMLWECCWDTCDFQFEDISDCIEHCVGSGLDPSGHVHTYFANQPSDSEWQCQWRNCGRIKKGAQPFPNLQRLARHVKEVHIQKSTGRIIQLHERSKNFILSRKPRPPTQLNNTNQQPQTFMNHGHANANHVLGGQNRNTPSPLSQYNNNNAIVTQPPKPLEPLFVSVPPKPQRLLHSEAYIKYIEGLSADNRTVNNWEKQLKARPENTSLPDQSRLPGHWLANGVGNHGTMVNALWTLRDFMVRDALGISKLV</sequence>
<feature type="DNA-binding region" description="HMG box" evidence="9">
    <location>
        <begin position="1323"/>
        <end position="1391"/>
    </location>
</feature>
<dbReference type="SUPFAM" id="SSF47095">
    <property type="entry name" value="HMG-box"/>
    <property type="match status" value="1"/>
</dbReference>
<feature type="region of interest" description="Disordered" evidence="10">
    <location>
        <begin position="466"/>
        <end position="489"/>
    </location>
</feature>
<dbReference type="CTD" id="42954"/>
<feature type="region of interest" description="Disordered" evidence="10">
    <location>
        <begin position="878"/>
        <end position="909"/>
    </location>
</feature>
<evidence type="ECO:0000256" key="10">
    <source>
        <dbReference type="SAM" id="MobiDB-lite"/>
    </source>
</evidence>
<dbReference type="PANTHER" id="PTHR16062">
    <property type="entry name" value="SWI/SNF-RELATED"/>
    <property type="match status" value="1"/>
</dbReference>
<keyword evidence="6" id="KW-0804">Transcription</keyword>
<feature type="region of interest" description="Disordered" evidence="10">
    <location>
        <begin position="1"/>
        <end position="56"/>
    </location>
</feature>
<keyword evidence="2" id="KW-0677">Repeat</keyword>
<evidence type="ECO:0000259" key="11">
    <source>
        <dbReference type="PROSITE" id="PS50014"/>
    </source>
</evidence>
<keyword evidence="14" id="KW-1185">Reference proteome</keyword>
<dbReference type="FunFam" id="1.20.920.10:FF:000064">
    <property type="entry name" value="Polybromo 1"/>
    <property type="match status" value="1"/>
</dbReference>
<keyword evidence="9" id="KW-0238">DNA-binding</keyword>
<protein>
    <submittedName>
        <fullName evidence="15">Protein polybromo-1 isoform X1</fullName>
    </submittedName>
</protein>
<feature type="domain" description="Bromo" evidence="11">
    <location>
        <begin position="73"/>
        <end position="143"/>
    </location>
</feature>
<dbReference type="PROSITE" id="PS50118">
    <property type="entry name" value="HMG_BOX_2"/>
    <property type="match status" value="1"/>
</dbReference>
<feature type="domain" description="HMG box" evidence="12">
    <location>
        <begin position="1323"/>
        <end position="1391"/>
    </location>
</feature>
<evidence type="ECO:0000256" key="7">
    <source>
        <dbReference type="ARBA" id="ARBA00023242"/>
    </source>
</evidence>
<dbReference type="Pfam" id="PF01426">
    <property type="entry name" value="BAH"/>
    <property type="match status" value="2"/>
</dbReference>
<keyword evidence="4" id="KW-0805">Transcription regulation</keyword>
<dbReference type="Gene3D" id="1.10.30.10">
    <property type="entry name" value="High mobility group box domain"/>
    <property type="match status" value="1"/>
</dbReference>
<dbReference type="CDD" id="cd05524">
    <property type="entry name" value="Bromo_polybromo_I"/>
    <property type="match status" value="1"/>
</dbReference>
<evidence type="ECO:0000313" key="15">
    <source>
        <dbReference type="RefSeq" id="XP_026282512.2"/>
    </source>
</evidence>
<evidence type="ECO:0000256" key="9">
    <source>
        <dbReference type="PROSITE-ProRule" id="PRU00267"/>
    </source>
</evidence>
<dbReference type="GeneID" id="113209295"/>
<evidence type="ECO:0000259" key="12">
    <source>
        <dbReference type="PROSITE" id="PS50118"/>
    </source>
</evidence>
<dbReference type="Gene3D" id="2.30.30.490">
    <property type="match status" value="2"/>
</dbReference>
<evidence type="ECO:0000256" key="8">
    <source>
        <dbReference type="PROSITE-ProRule" id="PRU00035"/>
    </source>
</evidence>
<dbReference type="InterPro" id="IPR036910">
    <property type="entry name" value="HMG_box_dom_sf"/>
</dbReference>
<dbReference type="InterPro" id="IPR043151">
    <property type="entry name" value="BAH_sf"/>
</dbReference>
<dbReference type="OrthoDB" id="10009055at2759"/>
<dbReference type="Gene3D" id="1.20.920.10">
    <property type="entry name" value="Bromodomain-like"/>
    <property type="match status" value="6"/>
</dbReference>
<dbReference type="PROSITE" id="PS00633">
    <property type="entry name" value="BROMODOMAIN_1"/>
    <property type="match status" value="1"/>
</dbReference>
<keyword evidence="3" id="KW-0156">Chromatin regulator</keyword>
<dbReference type="GO" id="GO:0016514">
    <property type="term" value="C:SWI/SNF complex"/>
    <property type="evidence" value="ECO:0007669"/>
    <property type="project" value="TreeGrafter"/>
</dbReference>
<dbReference type="SMART" id="SM00398">
    <property type="entry name" value="HMG"/>
    <property type="match status" value="1"/>
</dbReference>
<feature type="compositionally biased region" description="Basic residues" evidence="10">
    <location>
        <begin position="477"/>
        <end position="489"/>
    </location>
</feature>
<organism evidence="14 15">
    <name type="scientific">Frankliniella occidentalis</name>
    <name type="common">Western flower thrips</name>
    <name type="synonym">Euthrips occidentalis</name>
    <dbReference type="NCBI Taxonomy" id="133901"/>
    <lineage>
        <taxon>Eukaryota</taxon>
        <taxon>Metazoa</taxon>
        <taxon>Ecdysozoa</taxon>
        <taxon>Arthropoda</taxon>
        <taxon>Hexapoda</taxon>
        <taxon>Insecta</taxon>
        <taxon>Pterygota</taxon>
        <taxon>Neoptera</taxon>
        <taxon>Paraneoptera</taxon>
        <taxon>Thysanoptera</taxon>
        <taxon>Terebrantia</taxon>
        <taxon>Thripoidea</taxon>
        <taxon>Thripidae</taxon>
        <taxon>Frankliniella</taxon>
    </lineage>
</organism>
<feature type="domain" description="Bromo" evidence="11">
    <location>
        <begin position="511"/>
        <end position="581"/>
    </location>
</feature>
<evidence type="ECO:0000256" key="1">
    <source>
        <dbReference type="ARBA" id="ARBA00004123"/>
    </source>
</evidence>
<dbReference type="SMART" id="SM00439">
    <property type="entry name" value="BAH"/>
    <property type="match status" value="2"/>
</dbReference>
<evidence type="ECO:0000259" key="13">
    <source>
        <dbReference type="PROSITE" id="PS51038"/>
    </source>
</evidence>
<name>A0A6J1SNL7_FRAOC</name>
<feature type="compositionally biased region" description="Basic and acidic residues" evidence="10">
    <location>
        <begin position="887"/>
        <end position="899"/>
    </location>
</feature>
<dbReference type="SMART" id="SM00297">
    <property type="entry name" value="BROMO"/>
    <property type="match status" value="6"/>
</dbReference>
<dbReference type="GO" id="GO:0006368">
    <property type="term" value="P:transcription elongation by RNA polymerase II"/>
    <property type="evidence" value="ECO:0007669"/>
    <property type="project" value="TreeGrafter"/>
</dbReference>